<evidence type="ECO:0000313" key="4">
    <source>
        <dbReference type="Proteomes" id="UP001152484"/>
    </source>
</evidence>
<protein>
    <recommendedName>
        <fullName evidence="2">Staygreen protein domain-containing protein</fullName>
    </recommendedName>
</protein>
<dbReference type="EMBL" id="CAMAPE010000018">
    <property type="protein sequence ID" value="CAH9085339.1"/>
    <property type="molecule type" value="Genomic_DNA"/>
</dbReference>
<comment type="caution">
    <text evidence="3">The sequence shown here is derived from an EMBL/GenBank/DDBJ whole genome shotgun (WGS) entry which is preliminary data.</text>
</comment>
<keyword evidence="4" id="KW-1185">Reference proteome</keyword>
<evidence type="ECO:0000256" key="1">
    <source>
        <dbReference type="ARBA" id="ARBA00009234"/>
    </source>
</evidence>
<dbReference type="PANTHER" id="PTHR31750">
    <property type="entry name" value="PROTEIN STAY-GREEN 1, CHLOROPLASTIC-RELATED"/>
    <property type="match status" value="1"/>
</dbReference>
<dbReference type="AlphaFoldDB" id="A0A9P0Z3N7"/>
<dbReference type="InterPro" id="IPR024438">
    <property type="entry name" value="Staygreen"/>
</dbReference>
<name>A0A9P0Z3N7_CUSEU</name>
<evidence type="ECO:0000259" key="2">
    <source>
        <dbReference type="Pfam" id="PF12638"/>
    </source>
</evidence>
<sequence length="237" mass="27036">MNWSCFPWPNLISSPIALRLHFVRARFLHPLQIPLVSCYSCCLVKPSVTPVVLSSRRPPCNSLVSQAVRLLGPPARFDASKLKVAFTREKTCTYSRVLPRIYTLSHCDFTANLTLTISNVIHLDQLNRWYNKDDVIAEWIEVKGNMCLYVHCFVSGPNLLQELAAEFRYLIFSKELPLVLEAVLYGDSALFKEHPELTDASVQVFFHSSSKKYNHVECWGALKDAVKGRPRDHMNVL</sequence>
<proteinExistence type="inferred from homology"/>
<evidence type="ECO:0000313" key="3">
    <source>
        <dbReference type="EMBL" id="CAH9085339.1"/>
    </source>
</evidence>
<accession>A0A9P0Z3N7</accession>
<gene>
    <name evidence="3" type="ORF">CEURO_LOCUS9348</name>
</gene>
<dbReference type="OrthoDB" id="1931912at2759"/>
<dbReference type="PANTHER" id="PTHR31750:SF18">
    <property type="entry name" value="MAGNESIUM DECHELATASE SGRL, CHLOROPLASTIC"/>
    <property type="match status" value="1"/>
</dbReference>
<reference evidence="3" key="1">
    <citation type="submission" date="2022-07" db="EMBL/GenBank/DDBJ databases">
        <authorList>
            <person name="Macas J."/>
            <person name="Novak P."/>
            <person name="Neumann P."/>
        </authorList>
    </citation>
    <scope>NUCLEOTIDE SEQUENCE</scope>
</reference>
<comment type="similarity">
    <text evidence="1">Belongs to the staygreen family.</text>
</comment>
<dbReference type="Proteomes" id="UP001152484">
    <property type="component" value="Unassembled WGS sequence"/>
</dbReference>
<organism evidence="3 4">
    <name type="scientific">Cuscuta europaea</name>
    <name type="common">European dodder</name>
    <dbReference type="NCBI Taxonomy" id="41803"/>
    <lineage>
        <taxon>Eukaryota</taxon>
        <taxon>Viridiplantae</taxon>
        <taxon>Streptophyta</taxon>
        <taxon>Embryophyta</taxon>
        <taxon>Tracheophyta</taxon>
        <taxon>Spermatophyta</taxon>
        <taxon>Magnoliopsida</taxon>
        <taxon>eudicotyledons</taxon>
        <taxon>Gunneridae</taxon>
        <taxon>Pentapetalae</taxon>
        <taxon>asterids</taxon>
        <taxon>lamiids</taxon>
        <taxon>Solanales</taxon>
        <taxon>Convolvulaceae</taxon>
        <taxon>Cuscuteae</taxon>
        <taxon>Cuscuta</taxon>
        <taxon>Cuscuta subgen. Cuscuta</taxon>
    </lineage>
</organism>
<dbReference type="Pfam" id="PF12638">
    <property type="entry name" value="Staygreen"/>
    <property type="match status" value="1"/>
</dbReference>
<feature type="domain" description="Staygreen protein" evidence="2">
    <location>
        <begin position="76"/>
        <end position="225"/>
    </location>
</feature>